<name>A0A6B2M092_9BACT</name>
<proteinExistence type="predicted"/>
<dbReference type="Pfam" id="PF00149">
    <property type="entry name" value="Metallophos"/>
    <property type="match status" value="1"/>
</dbReference>
<dbReference type="AlphaFoldDB" id="A0A6B2M092"/>
<keyword evidence="3" id="KW-1185">Reference proteome</keyword>
<dbReference type="Gene3D" id="3.60.21.10">
    <property type="match status" value="1"/>
</dbReference>
<dbReference type="InterPro" id="IPR051918">
    <property type="entry name" value="STPP_CPPED1"/>
</dbReference>
<protein>
    <recommendedName>
        <fullName evidence="1">Calcineurin-like phosphoesterase domain-containing protein</fullName>
    </recommendedName>
</protein>
<dbReference type="EMBL" id="JAAGNX010000001">
    <property type="protein sequence ID" value="NDV61594.1"/>
    <property type="molecule type" value="Genomic_DNA"/>
</dbReference>
<reference evidence="2 3" key="1">
    <citation type="submission" date="2020-02" db="EMBL/GenBank/DDBJ databases">
        <title>Albibacoteraceae fam. nov., the first described family within the subdivision 4 Verrucomicrobia.</title>
        <authorList>
            <person name="Xi F."/>
        </authorList>
    </citation>
    <scope>NUCLEOTIDE SEQUENCE [LARGE SCALE GENOMIC DNA]</scope>
    <source>
        <strain evidence="2 3">CK1056</strain>
    </source>
</reference>
<dbReference type="PANTHER" id="PTHR43143">
    <property type="entry name" value="METALLOPHOSPHOESTERASE, CALCINEURIN SUPERFAMILY"/>
    <property type="match status" value="1"/>
</dbReference>
<evidence type="ECO:0000313" key="2">
    <source>
        <dbReference type="EMBL" id="NDV61594.1"/>
    </source>
</evidence>
<dbReference type="PANTHER" id="PTHR43143:SF1">
    <property type="entry name" value="SERINE_THREONINE-PROTEIN PHOSPHATASE CPPED1"/>
    <property type="match status" value="1"/>
</dbReference>
<accession>A0A6B2M092</accession>
<dbReference type="InterPro" id="IPR004843">
    <property type="entry name" value="Calcineurin-like_PHP"/>
</dbReference>
<dbReference type="SUPFAM" id="SSF56300">
    <property type="entry name" value="Metallo-dependent phosphatases"/>
    <property type="match status" value="1"/>
</dbReference>
<dbReference type="InterPro" id="IPR029052">
    <property type="entry name" value="Metallo-depent_PP-like"/>
</dbReference>
<dbReference type="GO" id="GO:0016787">
    <property type="term" value="F:hydrolase activity"/>
    <property type="evidence" value="ECO:0007669"/>
    <property type="project" value="InterPro"/>
</dbReference>
<gene>
    <name evidence="2" type="ORF">G0Q06_03945</name>
</gene>
<evidence type="ECO:0000313" key="3">
    <source>
        <dbReference type="Proteomes" id="UP000478417"/>
    </source>
</evidence>
<sequence length="719" mass="80760">MERRKFIKNSTLVIAAAPFLKGKVYGKGLGSPNVLKGFIVSDAHFGWRNDQQPSLEVQGKMIARIHERFPDLDLFLDTGDAHHGSLGPMLNSARRDWSDTIANQSNHAPFYYVPGNHDIINPVDGDAELRCCQLGSISYRPYYSFDIKGIHFVSIPELEHPVYVNKETLDWLRLDLSLNREKSIILLSHNNLKGTTGDDNFMLGYRGLANSEDIINLIKAYPNILAWMHGHNHDYVIKKSHGRLFVSNGRIGGFNPSRNSEEGEPLGGMYFEISRTGLKVQSYSAEHNAFLDEDMGRPGRSRTLRIGTTLSDTAPMSYAFGHGGFLDGQKAAVYNYHTSTDDSFSVVLAGTTDFLINENSEFLDYTHRNDNPSRRQWNVFGYDISSGTWPQYFEEKNEFWRWLSPGVLLYKRKASKDTTSLHLPAQKHGKEMYFRTVPNQSYTCGLILLSGKGGQQLEMLARAYSQKGKLLWEKRFPSRDIKPGESKMAFQVDLPDLSEGGTIYDSEKVDTEIQLAMEARFSCLDSELIISRATLTRKGASGTTEDPKLIIGGKVVSKEGPLVLGDPFEKKLKKPKGSRLVIEGQCGGSRRMLWYCRQDNIDWQVRNAPVADHGTWLEVDAPTNTWSTGKEIVIVPAANTLDTHYVHRLKNVTRARVWPLNRGNKELSVEIHAADGDSGAVEIRSDQKPEAVNGPAQWEYRDGAIYFTLSTGKRATVII</sequence>
<evidence type="ECO:0000259" key="1">
    <source>
        <dbReference type="Pfam" id="PF00149"/>
    </source>
</evidence>
<feature type="domain" description="Calcineurin-like phosphoesterase" evidence="1">
    <location>
        <begin position="39"/>
        <end position="235"/>
    </location>
</feature>
<comment type="caution">
    <text evidence="2">The sequence shown here is derived from an EMBL/GenBank/DDBJ whole genome shotgun (WGS) entry which is preliminary data.</text>
</comment>
<dbReference type="Proteomes" id="UP000478417">
    <property type="component" value="Unassembled WGS sequence"/>
</dbReference>
<dbReference type="RefSeq" id="WP_163962671.1">
    <property type="nucleotide sequence ID" value="NZ_JAAGNX010000001.1"/>
</dbReference>
<organism evidence="2 3">
    <name type="scientific">Oceanipulchritudo coccoides</name>
    <dbReference type="NCBI Taxonomy" id="2706888"/>
    <lineage>
        <taxon>Bacteria</taxon>
        <taxon>Pseudomonadati</taxon>
        <taxon>Verrucomicrobiota</taxon>
        <taxon>Opitutia</taxon>
        <taxon>Puniceicoccales</taxon>
        <taxon>Oceanipulchritudinaceae</taxon>
        <taxon>Oceanipulchritudo</taxon>
    </lineage>
</organism>